<evidence type="ECO:0000259" key="4">
    <source>
        <dbReference type="Pfam" id="PF02977"/>
    </source>
</evidence>
<dbReference type="Proteomes" id="UP001291623">
    <property type="component" value="Unassembled WGS sequence"/>
</dbReference>
<evidence type="ECO:0000313" key="6">
    <source>
        <dbReference type="Proteomes" id="UP001291623"/>
    </source>
</evidence>
<feature type="chain" id="PRO_5041930731" description="Carboxypeptidase A inhibitor-like domain-containing protein" evidence="3">
    <location>
        <begin position="23"/>
        <end position="135"/>
    </location>
</feature>
<accession>A0AAE1SH34</accession>
<keyword evidence="3" id="KW-0732">Signal</keyword>
<keyword evidence="1" id="KW-0960">Knottin</keyword>
<dbReference type="InterPro" id="IPR004231">
    <property type="entry name" value="COpept_A_inh-like"/>
</dbReference>
<sequence>MAGKALSHKLAILFTTLLVVAAVHSLMAQGDEVPIATKRFQKESTCGHPCKTKDDCEGNWFCPECSIIRKTCRPFARGAIALGDEEPIATKRVQKESTCGHPCKTKDDCKGDWFCPECSNFWKTCRPFAMAMAGM</sequence>
<dbReference type="EMBL" id="JAVYJV010000005">
    <property type="protein sequence ID" value="KAK4369885.1"/>
    <property type="molecule type" value="Genomic_DNA"/>
</dbReference>
<keyword evidence="2" id="KW-1015">Disulfide bond</keyword>
<reference evidence="5" key="1">
    <citation type="submission" date="2023-12" db="EMBL/GenBank/DDBJ databases">
        <title>Genome assembly of Anisodus tanguticus.</title>
        <authorList>
            <person name="Wang Y.-J."/>
        </authorList>
    </citation>
    <scope>NUCLEOTIDE SEQUENCE</scope>
    <source>
        <strain evidence="5">KB-2021</strain>
        <tissue evidence="5">Leaf</tissue>
    </source>
</reference>
<gene>
    <name evidence="5" type="ORF">RND71_009360</name>
</gene>
<comment type="caution">
    <text evidence="5">The sequence shown here is derived from an EMBL/GenBank/DDBJ whole genome shotgun (WGS) entry which is preliminary data.</text>
</comment>
<evidence type="ECO:0000256" key="2">
    <source>
        <dbReference type="ARBA" id="ARBA00023157"/>
    </source>
</evidence>
<dbReference type="GO" id="GO:0004866">
    <property type="term" value="F:endopeptidase inhibitor activity"/>
    <property type="evidence" value="ECO:0007669"/>
    <property type="project" value="InterPro"/>
</dbReference>
<feature type="domain" description="Carboxypeptidase A inhibitor-like" evidence="4">
    <location>
        <begin position="97"/>
        <end position="129"/>
    </location>
</feature>
<keyword evidence="6" id="KW-1185">Reference proteome</keyword>
<organism evidence="5 6">
    <name type="scientific">Anisodus tanguticus</name>
    <dbReference type="NCBI Taxonomy" id="243964"/>
    <lineage>
        <taxon>Eukaryota</taxon>
        <taxon>Viridiplantae</taxon>
        <taxon>Streptophyta</taxon>
        <taxon>Embryophyta</taxon>
        <taxon>Tracheophyta</taxon>
        <taxon>Spermatophyta</taxon>
        <taxon>Magnoliopsida</taxon>
        <taxon>eudicotyledons</taxon>
        <taxon>Gunneridae</taxon>
        <taxon>Pentapetalae</taxon>
        <taxon>asterids</taxon>
        <taxon>lamiids</taxon>
        <taxon>Solanales</taxon>
        <taxon>Solanaceae</taxon>
        <taxon>Solanoideae</taxon>
        <taxon>Hyoscyameae</taxon>
        <taxon>Anisodus</taxon>
    </lineage>
</organism>
<dbReference type="SUPFAM" id="SSF57027">
    <property type="entry name" value="Plant inhibitors of proteinases and amylases"/>
    <property type="match status" value="2"/>
</dbReference>
<feature type="signal peptide" evidence="3">
    <location>
        <begin position="1"/>
        <end position="22"/>
    </location>
</feature>
<proteinExistence type="predicted"/>
<dbReference type="Pfam" id="PF02977">
    <property type="entry name" value="CarbpepA_inh"/>
    <property type="match status" value="2"/>
</dbReference>
<evidence type="ECO:0000256" key="1">
    <source>
        <dbReference type="ARBA" id="ARBA00022854"/>
    </source>
</evidence>
<dbReference type="InterPro" id="IPR011052">
    <property type="entry name" value="Proteinase_amylase_inhib_sf"/>
</dbReference>
<protein>
    <recommendedName>
        <fullName evidence="4">Carboxypeptidase A inhibitor-like domain-containing protein</fullName>
    </recommendedName>
</protein>
<evidence type="ECO:0000256" key="3">
    <source>
        <dbReference type="SAM" id="SignalP"/>
    </source>
</evidence>
<feature type="domain" description="Carboxypeptidase A inhibitor-like" evidence="4">
    <location>
        <begin position="44"/>
        <end position="82"/>
    </location>
</feature>
<name>A0AAE1SH34_9SOLA</name>
<dbReference type="AlphaFoldDB" id="A0AAE1SH34"/>
<evidence type="ECO:0000313" key="5">
    <source>
        <dbReference type="EMBL" id="KAK4369885.1"/>
    </source>
</evidence>